<feature type="binding site" evidence="11">
    <location>
        <begin position="193"/>
        <end position="200"/>
    </location>
    <ligand>
        <name>ATP</name>
        <dbReference type="ChEBI" id="CHEBI:30616"/>
    </ligand>
</feature>
<evidence type="ECO:0000256" key="6">
    <source>
        <dbReference type="ARBA" id="ARBA00023125"/>
    </source>
</evidence>
<dbReference type="PANTHER" id="PTHR11070:SF2">
    <property type="entry name" value="ATP-DEPENDENT DNA HELICASE SRS2"/>
    <property type="match status" value="1"/>
</dbReference>
<proteinExistence type="inferred from homology"/>
<dbReference type="SUPFAM" id="SSF52540">
    <property type="entry name" value="P-loop containing nucleoside triphosphate hydrolases"/>
    <property type="match status" value="1"/>
</dbReference>
<dbReference type="CDD" id="cd18807">
    <property type="entry name" value="SF1_C_UvrD"/>
    <property type="match status" value="1"/>
</dbReference>
<dbReference type="Gene3D" id="1.10.486.10">
    <property type="entry name" value="PCRA, domain 4"/>
    <property type="match status" value="1"/>
</dbReference>
<keyword evidence="15" id="KW-1185">Reference proteome</keyword>
<dbReference type="InterPro" id="IPR014017">
    <property type="entry name" value="DNA_helicase_UvrD-like_C"/>
</dbReference>
<feature type="domain" description="UvrD-like helicase ATP-binding" evidence="12">
    <location>
        <begin position="172"/>
        <end position="451"/>
    </location>
</feature>
<evidence type="ECO:0000256" key="1">
    <source>
        <dbReference type="ARBA" id="ARBA00009922"/>
    </source>
</evidence>
<dbReference type="GO" id="GO:0033202">
    <property type="term" value="C:DNA helicase complex"/>
    <property type="evidence" value="ECO:0007669"/>
    <property type="project" value="TreeGrafter"/>
</dbReference>
<evidence type="ECO:0000313" key="15">
    <source>
        <dbReference type="Proteomes" id="UP000252731"/>
    </source>
</evidence>
<protein>
    <recommendedName>
        <fullName evidence="9">DNA 3'-5' helicase</fullName>
        <ecNumber evidence="9">5.6.2.4</ecNumber>
    </recommendedName>
</protein>
<gene>
    <name evidence="14" type="ORF">DFO70_10791</name>
</gene>
<comment type="catalytic activity">
    <reaction evidence="10">
        <text>ATP + H2O = ADP + phosphate + H(+)</text>
        <dbReference type="Rhea" id="RHEA:13065"/>
        <dbReference type="ChEBI" id="CHEBI:15377"/>
        <dbReference type="ChEBI" id="CHEBI:15378"/>
        <dbReference type="ChEBI" id="CHEBI:30616"/>
        <dbReference type="ChEBI" id="CHEBI:43474"/>
        <dbReference type="ChEBI" id="CHEBI:456216"/>
        <dbReference type="EC" id="5.6.2.4"/>
    </reaction>
</comment>
<keyword evidence="6" id="KW-0238">DNA-binding</keyword>
<keyword evidence="4 11" id="KW-0347">Helicase</keyword>
<dbReference type="AlphaFoldDB" id="A0A366JTF0"/>
<keyword evidence="7" id="KW-0413">Isomerase</keyword>
<dbReference type="InterPro" id="IPR000212">
    <property type="entry name" value="DNA_helicase_UvrD/REP"/>
</dbReference>
<sequence>MPVCYDKICLVVRKMINNLNSAIYKNGVFFMKTAILHNKAVNLEQLNRESFQHIYEEGKKGKLYCPDCGVSVRLYLGIMDEPHFYHIQQSSRMCKDIVTKKESATIETEEYIERNGFKIPVSRPIASAAVKEIESAFKKAQPAKNIPPYIQESTHNQSFPDEYLKSLSQAGVFLDEQQAAAVSHINGPLLVLAGAGSGKTRVLTTRTAFMLREKNIDPKSIMLVTFTAKAAAEMKERLIQYPGMDSRKVRQIVSGTFHSLFYRILSFHNPGKWSSVKLLNKEWQREQIIKESSKDLKLDEKEFAFDLALQQISYWKNSLIGPGKVHPKNDWEEQTAILYQRYEQTKLRRELFDFDDMLTGCHALFHEKPEILEQYQNRFHYFLIDEFQDINNVQYELMKMLSDKTKNVCAVGDDDQSIYAFRGSDPQYLLDFEKDFPGAKVITLNQNYRSAHEIVSAANQIISLNKHRRAKSMNAQFSGGQHPFLFFPFDEEEEATMIMTDIQEKIEEGYEPRDFAVLFRTHTGSRAIFERLANSSLPFKLDQDAESFYDRFIVRSMLAFLKLSLNEDDQNALKDMLPSLFVKQSVLQDIKAESILQDCSMLECLKFIKTGFAFQESKLKKVISVTRSISGLSPITAFETVEKELGFQDFLKKRGNEGNKMDKGSDDIKDLKVAARNFESLHEFLEHTEHMRAMNKEIKRLSRNNDNAITLSTIHRAKGLEYNVVYVAGAVEGNLPHDHALEAYRSGESAPLEEERRLMYVAVTRARKDLYISVPEKRRGRKAYASRFIAPITRSGRNKDGK</sequence>
<dbReference type="GO" id="GO:0005524">
    <property type="term" value="F:ATP binding"/>
    <property type="evidence" value="ECO:0007669"/>
    <property type="project" value="UniProtKB-UniRule"/>
</dbReference>
<keyword evidence="2 11" id="KW-0547">Nucleotide-binding</keyword>
<comment type="catalytic activity">
    <reaction evidence="8">
        <text>Couples ATP hydrolysis with the unwinding of duplex DNA by translocating in the 3'-5' direction.</text>
        <dbReference type="EC" id="5.6.2.4"/>
    </reaction>
</comment>
<dbReference type="Gene3D" id="3.40.50.300">
    <property type="entry name" value="P-loop containing nucleotide triphosphate hydrolases"/>
    <property type="match status" value="2"/>
</dbReference>
<dbReference type="InterPro" id="IPR013986">
    <property type="entry name" value="DExx_box_DNA_helicase_dom_sf"/>
</dbReference>
<dbReference type="PROSITE" id="PS51217">
    <property type="entry name" value="UVRD_HELICASE_CTER"/>
    <property type="match status" value="1"/>
</dbReference>
<dbReference type="EMBL" id="QNSF01000007">
    <property type="protein sequence ID" value="RBP92162.1"/>
    <property type="molecule type" value="Genomic_DNA"/>
</dbReference>
<dbReference type="EC" id="5.6.2.4" evidence="9"/>
<keyword evidence="5 11" id="KW-0067">ATP-binding</keyword>
<evidence type="ECO:0000256" key="5">
    <source>
        <dbReference type="ARBA" id="ARBA00022840"/>
    </source>
</evidence>
<dbReference type="Proteomes" id="UP000252731">
    <property type="component" value="Unassembled WGS sequence"/>
</dbReference>
<feature type="domain" description="UvrD-like helicase C-terminal" evidence="13">
    <location>
        <begin position="452"/>
        <end position="719"/>
    </location>
</feature>
<evidence type="ECO:0000313" key="14">
    <source>
        <dbReference type="EMBL" id="RBP92162.1"/>
    </source>
</evidence>
<comment type="similarity">
    <text evidence="1">Belongs to the helicase family. UvrD subfamily.</text>
</comment>
<dbReference type="GO" id="GO:0016887">
    <property type="term" value="F:ATP hydrolysis activity"/>
    <property type="evidence" value="ECO:0007669"/>
    <property type="project" value="RHEA"/>
</dbReference>
<keyword evidence="3 11" id="KW-0378">Hydrolase</keyword>
<dbReference type="STRING" id="1399.VL14_02620"/>
<dbReference type="Pfam" id="PF13361">
    <property type="entry name" value="UvrD_C"/>
    <property type="match status" value="1"/>
</dbReference>
<dbReference type="GO" id="GO:0005829">
    <property type="term" value="C:cytosol"/>
    <property type="evidence" value="ECO:0007669"/>
    <property type="project" value="TreeGrafter"/>
</dbReference>
<dbReference type="Pfam" id="PF00580">
    <property type="entry name" value="UvrD-helicase"/>
    <property type="match status" value="1"/>
</dbReference>
<evidence type="ECO:0000256" key="7">
    <source>
        <dbReference type="ARBA" id="ARBA00023235"/>
    </source>
</evidence>
<evidence type="ECO:0000256" key="4">
    <source>
        <dbReference type="ARBA" id="ARBA00022806"/>
    </source>
</evidence>
<dbReference type="Gene3D" id="1.10.10.160">
    <property type="match status" value="1"/>
</dbReference>
<dbReference type="InterPro" id="IPR027417">
    <property type="entry name" value="P-loop_NTPase"/>
</dbReference>
<evidence type="ECO:0000256" key="9">
    <source>
        <dbReference type="ARBA" id="ARBA00034808"/>
    </source>
</evidence>
<dbReference type="PROSITE" id="PS51198">
    <property type="entry name" value="UVRD_HELICASE_ATP_BIND"/>
    <property type="match status" value="1"/>
</dbReference>
<evidence type="ECO:0000256" key="10">
    <source>
        <dbReference type="ARBA" id="ARBA00048988"/>
    </source>
</evidence>
<comment type="caution">
    <text evidence="14">The sequence shown here is derived from an EMBL/GenBank/DDBJ whole genome shotgun (WGS) entry which is preliminary data.</text>
</comment>
<evidence type="ECO:0000256" key="8">
    <source>
        <dbReference type="ARBA" id="ARBA00034617"/>
    </source>
</evidence>
<reference evidence="14 15" key="1">
    <citation type="submission" date="2018-06" db="EMBL/GenBank/DDBJ databases">
        <title>Freshwater and sediment microbial communities from various areas in North America, analyzing microbe dynamics in response to fracking.</title>
        <authorList>
            <person name="Lamendella R."/>
        </authorList>
    </citation>
    <scope>NUCLEOTIDE SEQUENCE [LARGE SCALE GENOMIC DNA]</scope>
    <source>
        <strain evidence="14 15">14_TX</strain>
    </source>
</reference>
<evidence type="ECO:0000259" key="13">
    <source>
        <dbReference type="PROSITE" id="PS51217"/>
    </source>
</evidence>
<accession>A0A366JTF0</accession>
<dbReference type="CDD" id="cd17932">
    <property type="entry name" value="DEXQc_UvrD"/>
    <property type="match status" value="1"/>
</dbReference>
<name>A0A366JTF0_CYTFI</name>
<dbReference type="GO" id="GO:0003677">
    <property type="term" value="F:DNA binding"/>
    <property type="evidence" value="ECO:0007669"/>
    <property type="project" value="UniProtKB-KW"/>
</dbReference>
<dbReference type="InterPro" id="IPR014016">
    <property type="entry name" value="UvrD-like_ATP-bd"/>
</dbReference>
<dbReference type="GO" id="GO:0000725">
    <property type="term" value="P:recombinational repair"/>
    <property type="evidence" value="ECO:0007669"/>
    <property type="project" value="TreeGrafter"/>
</dbReference>
<evidence type="ECO:0000256" key="11">
    <source>
        <dbReference type="PROSITE-ProRule" id="PRU00560"/>
    </source>
</evidence>
<dbReference type="GO" id="GO:0043138">
    <property type="term" value="F:3'-5' DNA helicase activity"/>
    <property type="evidence" value="ECO:0007669"/>
    <property type="project" value="UniProtKB-EC"/>
</dbReference>
<evidence type="ECO:0000259" key="12">
    <source>
        <dbReference type="PROSITE" id="PS51198"/>
    </source>
</evidence>
<evidence type="ECO:0000256" key="3">
    <source>
        <dbReference type="ARBA" id="ARBA00022801"/>
    </source>
</evidence>
<evidence type="ECO:0000256" key="2">
    <source>
        <dbReference type="ARBA" id="ARBA00022741"/>
    </source>
</evidence>
<organism evidence="14 15">
    <name type="scientific">Cytobacillus firmus</name>
    <name type="common">Bacillus firmus</name>
    <dbReference type="NCBI Taxonomy" id="1399"/>
    <lineage>
        <taxon>Bacteria</taxon>
        <taxon>Bacillati</taxon>
        <taxon>Bacillota</taxon>
        <taxon>Bacilli</taxon>
        <taxon>Bacillales</taxon>
        <taxon>Bacillaceae</taxon>
        <taxon>Cytobacillus</taxon>
    </lineage>
</organism>
<dbReference type="PANTHER" id="PTHR11070">
    <property type="entry name" value="UVRD / RECB / PCRA DNA HELICASE FAMILY MEMBER"/>
    <property type="match status" value="1"/>
</dbReference>